<dbReference type="InterPro" id="IPR032875">
    <property type="entry name" value="Succ_CoA_lig_flav_dom"/>
</dbReference>
<dbReference type="EMBL" id="VSSQ01000150">
    <property type="protein sequence ID" value="MPL81481.1"/>
    <property type="molecule type" value="Genomic_DNA"/>
</dbReference>
<dbReference type="SUPFAM" id="SSF52210">
    <property type="entry name" value="Succinyl-CoA synthetase domains"/>
    <property type="match status" value="2"/>
</dbReference>
<dbReference type="Gene3D" id="3.30.470.20">
    <property type="entry name" value="ATP-grasp fold, B domain"/>
    <property type="match status" value="1"/>
</dbReference>
<name>A0A644URG2_9ZZZZ</name>
<evidence type="ECO:0000259" key="1">
    <source>
        <dbReference type="PROSITE" id="PS50975"/>
    </source>
</evidence>
<evidence type="ECO:0000313" key="2">
    <source>
        <dbReference type="EMBL" id="MPL81481.1"/>
    </source>
</evidence>
<dbReference type="Pfam" id="PF13607">
    <property type="entry name" value="Succ_CoA_lig"/>
    <property type="match status" value="1"/>
</dbReference>
<dbReference type="SUPFAM" id="SSF51735">
    <property type="entry name" value="NAD(P)-binding Rossmann-fold domains"/>
    <property type="match status" value="1"/>
</dbReference>
<keyword evidence="2" id="KW-0808">Transferase</keyword>
<dbReference type="Pfam" id="PF13549">
    <property type="entry name" value="ATP-grasp_5"/>
    <property type="match status" value="1"/>
</dbReference>
<accession>A0A644URG2</accession>
<dbReference type="PANTHER" id="PTHR42793:SF1">
    <property type="entry name" value="PEPTIDYL-LYSINE N-ACETYLTRANSFERASE PATZ"/>
    <property type="match status" value="1"/>
</dbReference>
<dbReference type="InterPro" id="IPR013815">
    <property type="entry name" value="ATP_grasp_subdomain_1"/>
</dbReference>
<organism evidence="2">
    <name type="scientific">bioreactor metagenome</name>
    <dbReference type="NCBI Taxonomy" id="1076179"/>
    <lineage>
        <taxon>unclassified sequences</taxon>
        <taxon>metagenomes</taxon>
        <taxon>ecological metagenomes</taxon>
    </lineage>
</organism>
<dbReference type="GO" id="GO:0005524">
    <property type="term" value="F:ATP binding"/>
    <property type="evidence" value="ECO:0007669"/>
    <property type="project" value="InterPro"/>
</dbReference>
<protein>
    <submittedName>
        <fullName evidence="2">Protein lysine acetyltransferase Pat</fullName>
        <ecNumber evidence="2">2.3.1.-</ecNumber>
    </submittedName>
</protein>
<dbReference type="InterPro" id="IPR016102">
    <property type="entry name" value="Succinyl-CoA_synth-like"/>
</dbReference>
<dbReference type="AlphaFoldDB" id="A0A644URG2"/>
<dbReference type="Pfam" id="PF13380">
    <property type="entry name" value="CoA_binding_2"/>
    <property type="match status" value="1"/>
</dbReference>
<dbReference type="Gene3D" id="3.40.50.720">
    <property type="entry name" value="NAD(P)-binding Rossmann-like Domain"/>
    <property type="match status" value="1"/>
</dbReference>
<dbReference type="InterPro" id="IPR003781">
    <property type="entry name" value="CoA-bd"/>
</dbReference>
<feature type="domain" description="ATP-grasp" evidence="1">
    <location>
        <begin position="491"/>
        <end position="527"/>
    </location>
</feature>
<reference evidence="2" key="1">
    <citation type="submission" date="2019-08" db="EMBL/GenBank/DDBJ databases">
        <authorList>
            <person name="Kucharzyk K."/>
            <person name="Murdoch R.W."/>
            <person name="Higgins S."/>
            <person name="Loffler F."/>
        </authorList>
    </citation>
    <scope>NUCLEOTIDE SEQUENCE</scope>
</reference>
<dbReference type="InterPro" id="IPR011761">
    <property type="entry name" value="ATP-grasp"/>
</dbReference>
<dbReference type="PROSITE" id="PS50975">
    <property type="entry name" value="ATP_GRASP"/>
    <property type="match status" value="1"/>
</dbReference>
<proteinExistence type="predicted"/>
<dbReference type="Gene3D" id="3.30.1490.20">
    <property type="entry name" value="ATP-grasp fold, A domain"/>
    <property type="match status" value="1"/>
</dbReference>
<dbReference type="GO" id="GO:0046872">
    <property type="term" value="F:metal ion binding"/>
    <property type="evidence" value="ECO:0007669"/>
    <property type="project" value="InterPro"/>
</dbReference>
<gene>
    <name evidence="2" type="primary">pat_5</name>
    <name evidence="2" type="ORF">SDC9_27401</name>
</gene>
<sequence>MSTKVTKELVNPRSIVVIGASNDTTKPGGAVLRNIIEGDFKGSLYVVNPKEDEIQGVKCYHNVNEVPQVDMAVIAIAAKFTEETVRVLAQEKGTKAYIIISAGFGEESNEGKELEKRIVKIIEDNNGSLIGPNCTGIFTPFHHAIFSKPFPKSSSKGVDFITGSGATGCFIMDIGIQQGLHFNHCWGVGNSAQLGIEDILEYHDEVYNPETSSKVILMYAENIKNPAKLLKHAASLYNKGCRIAAIKSGGSEAGSRAASSHTGALASPDVAVDALFRKAGIVRCNGREELITVGAIFTYSEFEGKNIAIITHAGGPAVMLTDALSRGKMEVPHIEGEKADKLLSELFPGSSVGNPIDFLATGTPEQLGKIIDACNNDFDNIDAMCIIFGTPGLDKIFDAYAVIDQKMKTSKKPIFPIMPSTLVAKDEVNDFVSKGNNYFPEETVLGTALAKIKSTPKPCIDKKDLVSIDIKKVREIIEASEDGYLDTKPMYQLLDAAGIKHSNEVSSDKVEDAIAFAREFGYPLVMKVVGPVHKSDVGGVVLNVKDEETIRREFDRLMKIKDTYAVQTLQMLFGTEIYIGAMRTELFGHQVLCGIGGIFIEVLKDVQSNLAPIGIGEAKQMIKSLKSYKIIQGVRGQEPVNEELYADQIARVSALVQAAPEIAEMDLNPLLGSANAVVAVDARIRIEK</sequence>
<dbReference type="SMART" id="SM00881">
    <property type="entry name" value="CoA_binding"/>
    <property type="match status" value="1"/>
</dbReference>
<keyword evidence="2" id="KW-0012">Acyltransferase</keyword>
<dbReference type="Gene3D" id="3.40.50.261">
    <property type="entry name" value="Succinyl-CoA synthetase domains"/>
    <property type="match status" value="2"/>
</dbReference>
<dbReference type="EC" id="2.3.1.-" evidence="2"/>
<dbReference type="SUPFAM" id="SSF56059">
    <property type="entry name" value="Glutathione synthetase ATP-binding domain-like"/>
    <property type="match status" value="1"/>
</dbReference>
<comment type="caution">
    <text evidence="2">The sequence shown here is derived from an EMBL/GenBank/DDBJ whole genome shotgun (WGS) entry which is preliminary data.</text>
</comment>
<dbReference type="InterPro" id="IPR036291">
    <property type="entry name" value="NAD(P)-bd_dom_sf"/>
</dbReference>
<dbReference type="GO" id="GO:0016746">
    <property type="term" value="F:acyltransferase activity"/>
    <property type="evidence" value="ECO:0007669"/>
    <property type="project" value="UniProtKB-KW"/>
</dbReference>
<dbReference type="PANTHER" id="PTHR42793">
    <property type="entry name" value="COA BINDING DOMAIN CONTAINING PROTEIN"/>
    <property type="match status" value="1"/>
</dbReference>